<sequence>MPFERVCRGVNSRGTEEVRPSPDSHCVWIRPEVGKPFAFVRGGDRLIPSFTVSARWTCWPGQMIDPTCADPNRRIPASMDMQVYDYSTQETLFGSAVKLYVDGGNLQRRFKGLCTESWKKEATARIRLHARDGAGGHRVGGSMRRGAGGQQGGEEGRPGKGGMSGGILNRRDEDLLLISHREVNQIFFQPQQQQQQQGGNQKAQQQY</sequence>
<dbReference type="VEuPathDB" id="CryptoDB:Cvel_30954"/>
<feature type="region of interest" description="Disordered" evidence="1">
    <location>
        <begin position="133"/>
        <end position="168"/>
    </location>
</feature>
<evidence type="ECO:0000256" key="1">
    <source>
        <dbReference type="SAM" id="MobiDB-lite"/>
    </source>
</evidence>
<dbReference type="EMBL" id="CDMZ01003674">
    <property type="protein sequence ID" value="CEM47219.1"/>
    <property type="molecule type" value="Genomic_DNA"/>
</dbReference>
<feature type="compositionally biased region" description="Gly residues" evidence="1">
    <location>
        <begin position="146"/>
        <end position="165"/>
    </location>
</feature>
<dbReference type="AlphaFoldDB" id="A0A0G4HS47"/>
<organism evidence="2">
    <name type="scientific">Chromera velia CCMP2878</name>
    <dbReference type="NCBI Taxonomy" id="1169474"/>
    <lineage>
        <taxon>Eukaryota</taxon>
        <taxon>Sar</taxon>
        <taxon>Alveolata</taxon>
        <taxon>Colpodellida</taxon>
        <taxon>Chromeraceae</taxon>
        <taxon>Chromera</taxon>
    </lineage>
</organism>
<name>A0A0G4HS47_9ALVE</name>
<gene>
    <name evidence="2" type="ORF">Cvel_30954</name>
</gene>
<evidence type="ECO:0000313" key="2">
    <source>
        <dbReference type="EMBL" id="CEM47219.1"/>
    </source>
</evidence>
<reference evidence="2" key="1">
    <citation type="submission" date="2014-11" db="EMBL/GenBank/DDBJ databases">
        <authorList>
            <person name="Otto D Thomas"/>
            <person name="Naeem Raeece"/>
        </authorList>
    </citation>
    <scope>NUCLEOTIDE SEQUENCE</scope>
</reference>
<accession>A0A0G4HS47</accession>
<proteinExistence type="predicted"/>
<protein>
    <submittedName>
        <fullName evidence="2">Uncharacterized protein</fullName>
    </submittedName>
</protein>